<organism evidence="1 2">
    <name type="scientific">Jonesia denitrificans (strain ATCC 14870 / DSM 20603 / BCRC 15368 / CIP 55.134 / JCM 11481 / NBRC 15587 / NCTC 10816 / Prevot 55134)</name>
    <name type="common">Listeria denitrificans</name>
    <dbReference type="NCBI Taxonomy" id="471856"/>
    <lineage>
        <taxon>Bacteria</taxon>
        <taxon>Bacillati</taxon>
        <taxon>Actinomycetota</taxon>
        <taxon>Actinomycetes</taxon>
        <taxon>Micrococcales</taxon>
        <taxon>Jonesiaceae</taxon>
        <taxon>Jonesia</taxon>
    </lineage>
</organism>
<name>C7R0F3_JONDD</name>
<evidence type="ECO:0000313" key="1">
    <source>
        <dbReference type="EMBL" id="ACV09617.1"/>
    </source>
</evidence>
<proteinExistence type="predicted"/>
<protein>
    <submittedName>
        <fullName evidence="1">Uncharacterized protein</fullName>
    </submittedName>
</protein>
<sequence>MANIKKVMEWNTRGNLEDVAEALVGQDDNFRSHPGISGLILDKEVDGRWQTIGNTCNRDDLCCDGDAIVLAKRLEDGDGTNSHLLSSTLRNYYNDTAALADRFKQIGWSVGATNESDAADIFFSQVTGLKNDGFRKMLDGGATEEVVDAACKALAKFVF</sequence>
<accession>C7R0F3</accession>
<dbReference type="eggNOG" id="COG3409">
    <property type="taxonomic scope" value="Bacteria"/>
</dbReference>
<dbReference type="EMBL" id="CP001706">
    <property type="protein sequence ID" value="ACV09617.1"/>
    <property type="molecule type" value="Genomic_DNA"/>
</dbReference>
<reference evidence="1 2" key="1">
    <citation type="journal article" date="2009" name="Stand. Genomic Sci.">
        <title>Complete genome sequence of Jonesia denitrificans type strain (Prevot 55134).</title>
        <authorList>
            <person name="Pukall R."/>
            <person name="Gehrich-Schroter G."/>
            <person name="Lapidus A."/>
            <person name="Nolan M."/>
            <person name="Glavina Del Rio T."/>
            <person name="Lucas S."/>
            <person name="Chen F."/>
            <person name="Tice H."/>
            <person name="Pitluck S."/>
            <person name="Cheng J.F."/>
            <person name="Copeland A."/>
            <person name="Saunders E."/>
            <person name="Brettin T."/>
            <person name="Detter J.C."/>
            <person name="Bruce D."/>
            <person name="Goodwin L."/>
            <person name="Pati A."/>
            <person name="Ivanova N."/>
            <person name="Mavromatis K."/>
            <person name="Ovchinnikova G."/>
            <person name="Chen A."/>
            <person name="Palaniappan K."/>
            <person name="Land M."/>
            <person name="Hauser L."/>
            <person name="Chang Y.J."/>
            <person name="Jeffries C.D."/>
            <person name="Chain P."/>
            <person name="Goker M."/>
            <person name="Bristow J."/>
            <person name="Eisen J.A."/>
            <person name="Markowitz V."/>
            <person name="Hugenholtz P."/>
            <person name="Kyrpides N.C."/>
            <person name="Klenk H.P."/>
            <person name="Han C."/>
        </authorList>
    </citation>
    <scope>NUCLEOTIDE SEQUENCE [LARGE SCALE GENOMIC DNA]</scope>
    <source>
        <strain evidence="2">ATCC 14870 / DSM 20603 / BCRC 15368 / CIP 55.134 / JCM 11481 / NBRC 15587 / NCTC 10816 / Prevot 55134</strain>
    </source>
</reference>
<gene>
    <name evidence="1" type="ordered locus">Jden_1978</name>
</gene>
<keyword evidence="2" id="KW-1185">Reference proteome</keyword>
<dbReference type="KEGG" id="jde:Jden_1978"/>
<dbReference type="HOGENOM" id="CLU_1658461_0_0_11"/>
<evidence type="ECO:0000313" key="2">
    <source>
        <dbReference type="Proteomes" id="UP000000628"/>
    </source>
</evidence>
<dbReference type="AlphaFoldDB" id="C7R0F3"/>
<dbReference type="Proteomes" id="UP000000628">
    <property type="component" value="Chromosome"/>
</dbReference>